<comment type="caution">
    <text evidence="10">The sequence shown here is derived from an EMBL/GenBank/DDBJ whole genome shotgun (WGS) entry which is preliminary data.</text>
</comment>
<keyword evidence="8" id="KW-0807">Transducer</keyword>
<gene>
    <name evidence="10" type="ORF">PYW07_014331</name>
</gene>
<dbReference type="AlphaFoldDB" id="A0AAD8DYX2"/>
<dbReference type="Proteomes" id="UP001231518">
    <property type="component" value="Chromosome 5"/>
</dbReference>
<feature type="transmembrane region" description="Helical" evidence="9">
    <location>
        <begin position="36"/>
        <end position="58"/>
    </location>
</feature>
<evidence type="ECO:0000256" key="8">
    <source>
        <dbReference type="PIRNR" id="PIRNR038981"/>
    </source>
</evidence>
<feature type="transmembrane region" description="Helical" evidence="9">
    <location>
        <begin position="248"/>
        <end position="268"/>
    </location>
</feature>
<keyword evidence="3" id="KW-1003">Cell membrane</keyword>
<dbReference type="GO" id="GO:0050916">
    <property type="term" value="P:sensory perception of sweet taste"/>
    <property type="evidence" value="ECO:0007669"/>
    <property type="project" value="UniProtKB-ARBA"/>
</dbReference>
<evidence type="ECO:0000313" key="11">
    <source>
        <dbReference type="Proteomes" id="UP001231518"/>
    </source>
</evidence>
<feature type="transmembrane region" description="Helical" evidence="9">
    <location>
        <begin position="64"/>
        <end position="86"/>
    </location>
</feature>
<dbReference type="GO" id="GO:0008527">
    <property type="term" value="F:taste receptor activity"/>
    <property type="evidence" value="ECO:0007669"/>
    <property type="project" value="InterPro"/>
</dbReference>
<keyword evidence="5 9" id="KW-1133">Transmembrane helix</keyword>
<organism evidence="10 11">
    <name type="scientific">Mythimna separata</name>
    <name type="common">Oriental armyworm</name>
    <name type="synonym">Pseudaletia separata</name>
    <dbReference type="NCBI Taxonomy" id="271217"/>
    <lineage>
        <taxon>Eukaryota</taxon>
        <taxon>Metazoa</taxon>
        <taxon>Ecdysozoa</taxon>
        <taxon>Arthropoda</taxon>
        <taxon>Hexapoda</taxon>
        <taxon>Insecta</taxon>
        <taxon>Pterygota</taxon>
        <taxon>Neoptera</taxon>
        <taxon>Endopterygota</taxon>
        <taxon>Lepidoptera</taxon>
        <taxon>Glossata</taxon>
        <taxon>Ditrysia</taxon>
        <taxon>Noctuoidea</taxon>
        <taxon>Noctuidae</taxon>
        <taxon>Noctuinae</taxon>
        <taxon>Hadenini</taxon>
        <taxon>Mythimna</taxon>
    </lineage>
</organism>
<reference evidence="10" key="1">
    <citation type="submission" date="2023-03" db="EMBL/GenBank/DDBJ databases">
        <title>Chromosome-level genomes of two armyworms, Mythimna separata and Mythimna loreyi, provide insights into the biosynthesis and reception of sex pheromones.</title>
        <authorList>
            <person name="Zhao H."/>
        </authorList>
    </citation>
    <scope>NUCLEOTIDE SEQUENCE</scope>
    <source>
        <strain evidence="10">BeijingLab</strain>
        <tissue evidence="10">Pupa</tissue>
    </source>
</reference>
<dbReference type="PANTHER" id="PTHR21421">
    <property type="entry name" value="GUSTATORY RECEPTOR"/>
    <property type="match status" value="1"/>
</dbReference>
<feature type="transmembrane region" description="Helical" evidence="9">
    <location>
        <begin position="296"/>
        <end position="318"/>
    </location>
</feature>
<keyword evidence="6 9" id="KW-0472">Membrane</keyword>
<evidence type="ECO:0000256" key="3">
    <source>
        <dbReference type="ARBA" id="ARBA00022475"/>
    </source>
</evidence>
<evidence type="ECO:0000256" key="1">
    <source>
        <dbReference type="ARBA" id="ARBA00004651"/>
    </source>
</evidence>
<evidence type="ECO:0000313" key="10">
    <source>
        <dbReference type="EMBL" id="KAJ8733780.1"/>
    </source>
</evidence>
<dbReference type="PIRSF" id="PIRSF038981">
    <property type="entry name" value="GRP"/>
    <property type="match status" value="1"/>
</dbReference>
<proteinExistence type="inferred from homology"/>
<keyword evidence="11" id="KW-1185">Reference proteome</keyword>
<evidence type="ECO:0000256" key="5">
    <source>
        <dbReference type="ARBA" id="ARBA00022989"/>
    </source>
</evidence>
<evidence type="ECO:0000256" key="2">
    <source>
        <dbReference type="ARBA" id="ARBA00005327"/>
    </source>
</evidence>
<keyword evidence="4 9" id="KW-0812">Transmembrane</keyword>
<sequence>MKVVIIWGQCIGINPVTGILQKDASKMRFTKCSFQFLLAITLAVVQTIAAILTTYRLYRKPNNLNALGFVSFFSTACLTTISFIRIAPKWPTLMKEVINSRLDEYIHPKVVKRCKIACAVFMAMGLMEHIMSLLSGIGRVIECHEVLDNRGETFMKISSPWLYELNVPYVEGVAITIQYLNSVATATWNYADIFIVCISLYLTSIMEQINKKVILTASKNFVPASTWGELREDYNRATKLVKSFDDMFSGLVLIAFANDLFFICLQLYNVLANGFRATAIINKLCPGHQNNFFRIYIYPAYLMYSTVYLCVRFLNLALVSSGVHSSSLVSLPVLYAVPTTSYCKEVERFQNQVNSDTVALSGLHFFYITRDLVLTVAGTIVTYELVLLQFSDEDK</sequence>
<name>A0AAD8DYX2_MYTSE</name>
<comment type="similarity">
    <text evidence="2">Belongs to the insect chemoreceptor superfamily. Gustatory receptor (GR) family. Gr5a subfamily.</text>
</comment>
<accession>A0AAD8DYX2</accession>
<dbReference type="Pfam" id="PF06151">
    <property type="entry name" value="Trehalose_recp"/>
    <property type="match status" value="1"/>
</dbReference>
<protein>
    <recommendedName>
        <fullName evidence="8">Gustatory receptor</fullName>
    </recommendedName>
</protein>
<dbReference type="EMBL" id="JARGEI010000003">
    <property type="protein sequence ID" value="KAJ8733780.1"/>
    <property type="molecule type" value="Genomic_DNA"/>
</dbReference>
<evidence type="ECO:0000256" key="7">
    <source>
        <dbReference type="ARBA" id="ARBA00023170"/>
    </source>
</evidence>
<keyword evidence="7 8" id="KW-0675">Receptor</keyword>
<evidence type="ECO:0000256" key="4">
    <source>
        <dbReference type="ARBA" id="ARBA00022692"/>
    </source>
</evidence>
<dbReference type="GO" id="GO:0005886">
    <property type="term" value="C:plasma membrane"/>
    <property type="evidence" value="ECO:0007669"/>
    <property type="project" value="UniProtKB-SubCell"/>
</dbReference>
<comment type="function">
    <text evidence="8">Plays a role in the sugar gustatory response.</text>
</comment>
<dbReference type="InterPro" id="IPR009318">
    <property type="entry name" value="Gustatory_rcpt"/>
</dbReference>
<dbReference type="PANTHER" id="PTHR21421:SF29">
    <property type="entry name" value="GUSTATORY RECEPTOR 5A FOR TREHALOSE-RELATED"/>
    <property type="match status" value="1"/>
</dbReference>
<evidence type="ECO:0000256" key="9">
    <source>
        <dbReference type="SAM" id="Phobius"/>
    </source>
</evidence>
<comment type="subcellular location">
    <subcellularLocation>
        <location evidence="1">Cell membrane</location>
        <topology evidence="1">Multi-pass membrane protein</topology>
    </subcellularLocation>
</comment>
<evidence type="ECO:0000256" key="6">
    <source>
        <dbReference type="ARBA" id="ARBA00023136"/>
    </source>
</evidence>
<dbReference type="GO" id="GO:0007165">
    <property type="term" value="P:signal transduction"/>
    <property type="evidence" value="ECO:0007669"/>
    <property type="project" value="UniProtKB-KW"/>
</dbReference>